<accession>A0AAV3XIX4</accession>
<keyword evidence="3" id="KW-1185">Reference proteome</keyword>
<gene>
    <name evidence="2" type="ORF">MiSe_48980</name>
</gene>
<name>A0AAV3XIX4_9CYAN</name>
<dbReference type="RefSeq" id="WP_226585877.1">
    <property type="nucleotide sequence ID" value="NZ_BLAY01000082.1"/>
</dbReference>
<evidence type="ECO:0008006" key="4">
    <source>
        <dbReference type="Google" id="ProtNLM"/>
    </source>
</evidence>
<protein>
    <recommendedName>
        <fullName evidence="4">Metal-dependent hydrolase</fullName>
    </recommendedName>
</protein>
<keyword evidence="1" id="KW-1133">Transmembrane helix</keyword>
<reference evidence="2" key="1">
    <citation type="submission" date="2019-10" db="EMBL/GenBank/DDBJ databases">
        <title>Draft genome sequece of Microseira wollei NIES-4236.</title>
        <authorList>
            <person name="Yamaguchi H."/>
            <person name="Suzuki S."/>
            <person name="Kawachi M."/>
        </authorList>
    </citation>
    <scope>NUCLEOTIDE SEQUENCE</scope>
    <source>
        <strain evidence="2">NIES-4236</strain>
    </source>
</reference>
<dbReference type="EMBL" id="BLAY01000082">
    <property type="protein sequence ID" value="GET40090.1"/>
    <property type="molecule type" value="Genomic_DNA"/>
</dbReference>
<keyword evidence="1" id="KW-0472">Membrane</keyword>
<feature type="transmembrane region" description="Helical" evidence="1">
    <location>
        <begin position="85"/>
        <end position="104"/>
    </location>
</feature>
<sequence length="192" mass="22048">MPSFVDKLMHFVVGLAVGAGYWWLLERYAKVGVKRINLIWGASGLFIFRKLNIPVLSGDMFYMAVPDWDIPLYNSTRFRFLIHRSWLFHSALLPLVLLVTSWWGMQRSRSQFNSSHQWWRWLRDGTIGLSVGMSAHLIWDALLSSTKQGFVIFGWSQSASLVWLACNLILGLGIPFLMIWAIADLSNGRTKL</sequence>
<feature type="transmembrane region" description="Helical" evidence="1">
    <location>
        <begin position="162"/>
        <end position="183"/>
    </location>
</feature>
<evidence type="ECO:0000256" key="1">
    <source>
        <dbReference type="SAM" id="Phobius"/>
    </source>
</evidence>
<dbReference type="Proteomes" id="UP001050975">
    <property type="component" value="Unassembled WGS sequence"/>
</dbReference>
<organism evidence="2 3">
    <name type="scientific">Microseira wollei NIES-4236</name>
    <dbReference type="NCBI Taxonomy" id="2530354"/>
    <lineage>
        <taxon>Bacteria</taxon>
        <taxon>Bacillati</taxon>
        <taxon>Cyanobacteriota</taxon>
        <taxon>Cyanophyceae</taxon>
        <taxon>Oscillatoriophycideae</taxon>
        <taxon>Aerosakkonematales</taxon>
        <taxon>Aerosakkonemataceae</taxon>
        <taxon>Microseira</taxon>
    </lineage>
</organism>
<keyword evidence="1" id="KW-0812">Transmembrane</keyword>
<feature type="transmembrane region" description="Helical" evidence="1">
    <location>
        <begin position="7"/>
        <end position="25"/>
    </location>
</feature>
<evidence type="ECO:0000313" key="2">
    <source>
        <dbReference type="EMBL" id="GET40090.1"/>
    </source>
</evidence>
<dbReference type="AlphaFoldDB" id="A0AAV3XIX4"/>
<comment type="caution">
    <text evidence="2">The sequence shown here is derived from an EMBL/GenBank/DDBJ whole genome shotgun (WGS) entry which is preliminary data.</text>
</comment>
<proteinExistence type="predicted"/>
<evidence type="ECO:0000313" key="3">
    <source>
        <dbReference type="Proteomes" id="UP001050975"/>
    </source>
</evidence>